<name>A0A4R6AWV7_9RHOB</name>
<comment type="function">
    <text evidence="2">Catalyzes the epimerization of the C3' and C5'positions of dTDP-6-deoxy-D-xylo-4-hexulose, forming dTDP-6-deoxy-L-lyxo-4-hexulose.</text>
</comment>
<evidence type="ECO:0000256" key="7">
    <source>
        <dbReference type="ARBA" id="ARBA00033311"/>
    </source>
</evidence>
<sequence length="167" mass="19207">MVELSQAPFVRLQKAPLTFGDERGRIEVLYEAGDVVLKRSRSVKGVFRGLHRQTAPSLQNKIIRIISGRIYDFVTDPDEPDGVIWYREITPETGWVHIASNLAHGFYALEEVEFEYFCDGRYDEANEESYFVADILRDSLSLKDMLLSAKDRSGTPLHRPVRHFEDT</sequence>
<evidence type="ECO:0000313" key="11">
    <source>
        <dbReference type="Proteomes" id="UP000294562"/>
    </source>
</evidence>
<keyword evidence="11" id="KW-1185">Reference proteome</keyword>
<dbReference type="RefSeq" id="WP_133342558.1">
    <property type="nucleotide sequence ID" value="NZ_SMZO01000016.1"/>
</dbReference>
<dbReference type="PANTHER" id="PTHR21047">
    <property type="entry name" value="DTDP-6-DEOXY-D-GLUCOSE-3,5 EPIMERASE"/>
    <property type="match status" value="1"/>
</dbReference>
<feature type="site" description="Participates in a stacking interaction with the thymidine ring of dTDP-4-oxo-6-deoxyglucose" evidence="9">
    <location>
        <position position="122"/>
    </location>
</feature>
<feature type="active site" description="Proton acceptor" evidence="8">
    <location>
        <position position="51"/>
    </location>
</feature>
<dbReference type="EC" id="5.1.3.13" evidence="3"/>
<dbReference type="OrthoDB" id="9800680at2"/>
<comment type="catalytic activity">
    <reaction evidence="1">
        <text>dTDP-4-dehydro-6-deoxy-alpha-D-glucose = dTDP-4-dehydro-beta-L-rhamnose</text>
        <dbReference type="Rhea" id="RHEA:16969"/>
        <dbReference type="ChEBI" id="CHEBI:57649"/>
        <dbReference type="ChEBI" id="CHEBI:62830"/>
        <dbReference type="EC" id="5.1.3.13"/>
    </reaction>
</comment>
<gene>
    <name evidence="10" type="ORF">E2L05_08850</name>
</gene>
<dbReference type="GO" id="GO:0000271">
    <property type="term" value="P:polysaccharide biosynthetic process"/>
    <property type="evidence" value="ECO:0007669"/>
    <property type="project" value="TreeGrafter"/>
</dbReference>
<evidence type="ECO:0000313" key="10">
    <source>
        <dbReference type="EMBL" id="TDL88144.1"/>
    </source>
</evidence>
<evidence type="ECO:0000256" key="1">
    <source>
        <dbReference type="ARBA" id="ARBA00001298"/>
    </source>
</evidence>
<dbReference type="Gene3D" id="2.60.120.10">
    <property type="entry name" value="Jelly Rolls"/>
    <property type="match status" value="1"/>
</dbReference>
<dbReference type="GO" id="GO:0008830">
    <property type="term" value="F:dTDP-4-dehydrorhamnose 3,5-epimerase activity"/>
    <property type="evidence" value="ECO:0007669"/>
    <property type="project" value="UniProtKB-EC"/>
</dbReference>
<reference evidence="10 11" key="1">
    <citation type="submission" date="2019-03" db="EMBL/GenBank/DDBJ databases">
        <title>Rhodobacteraceae bacterium SM1902, a new member of the family Rhodobacteraceae isolated from Yantai.</title>
        <authorList>
            <person name="Sun Y."/>
        </authorList>
    </citation>
    <scope>NUCLEOTIDE SEQUENCE [LARGE SCALE GENOMIC DNA]</scope>
    <source>
        <strain evidence="10 11">SM1902</strain>
    </source>
</reference>
<feature type="active site" description="Proton donor" evidence="8">
    <location>
        <position position="116"/>
    </location>
</feature>
<dbReference type="Proteomes" id="UP000294562">
    <property type="component" value="Unassembled WGS sequence"/>
</dbReference>
<proteinExistence type="predicted"/>
<dbReference type="InterPro" id="IPR014710">
    <property type="entry name" value="RmlC-like_jellyroll"/>
</dbReference>
<evidence type="ECO:0000256" key="9">
    <source>
        <dbReference type="PIRSR" id="PIRSR600888-3"/>
    </source>
</evidence>
<protein>
    <recommendedName>
        <fullName evidence="4">dTDP-4-dehydrorhamnose 3,5-epimerase</fullName>
        <ecNumber evidence="3">5.1.3.13</ecNumber>
    </recommendedName>
    <alternativeName>
        <fullName evidence="6">Thymidine diphospho-4-keto-rhamnose 3,5-epimerase</fullName>
    </alternativeName>
    <alternativeName>
        <fullName evidence="5">dTDP-4-keto-6-deoxyglucose 3,5-epimerase</fullName>
    </alternativeName>
    <alternativeName>
        <fullName evidence="7">dTDP-6-deoxy-D-xylo-4-hexulose 3,5-epimerase</fullName>
    </alternativeName>
</protein>
<evidence type="ECO:0000256" key="4">
    <source>
        <dbReference type="ARBA" id="ARBA00019595"/>
    </source>
</evidence>
<dbReference type="EMBL" id="SMZO01000016">
    <property type="protein sequence ID" value="TDL88144.1"/>
    <property type="molecule type" value="Genomic_DNA"/>
</dbReference>
<dbReference type="InterPro" id="IPR011051">
    <property type="entry name" value="RmlC_Cupin_sf"/>
</dbReference>
<dbReference type="Pfam" id="PF00908">
    <property type="entry name" value="dTDP_sugar_isom"/>
    <property type="match status" value="1"/>
</dbReference>
<dbReference type="AlphaFoldDB" id="A0A4R6AWV7"/>
<comment type="caution">
    <text evidence="10">The sequence shown here is derived from an EMBL/GenBank/DDBJ whole genome shotgun (WGS) entry which is preliminary data.</text>
</comment>
<evidence type="ECO:0000256" key="8">
    <source>
        <dbReference type="PIRSR" id="PIRSR600888-1"/>
    </source>
</evidence>
<dbReference type="GO" id="GO:0005829">
    <property type="term" value="C:cytosol"/>
    <property type="evidence" value="ECO:0007669"/>
    <property type="project" value="TreeGrafter"/>
</dbReference>
<dbReference type="PANTHER" id="PTHR21047:SF2">
    <property type="entry name" value="THYMIDINE DIPHOSPHO-4-KETO-RHAMNOSE 3,5-EPIMERASE"/>
    <property type="match status" value="1"/>
</dbReference>
<evidence type="ECO:0000256" key="6">
    <source>
        <dbReference type="ARBA" id="ARBA00031424"/>
    </source>
</evidence>
<evidence type="ECO:0000256" key="2">
    <source>
        <dbReference type="ARBA" id="ARBA00001997"/>
    </source>
</evidence>
<dbReference type="SUPFAM" id="SSF51182">
    <property type="entry name" value="RmlC-like cupins"/>
    <property type="match status" value="1"/>
</dbReference>
<evidence type="ECO:0000256" key="5">
    <source>
        <dbReference type="ARBA" id="ARBA00029758"/>
    </source>
</evidence>
<dbReference type="InterPro" id="IPR000888">
    <property type="entry name" value="RmlC-like"/>
</dbReference>
<organism evidence="10 11">
    <name type="scientific">Meridianimarinicoccus aquatilis</name>
    <dbReference type="NCBI Taxonomy" id="2552766"/>
    <lineage>
        <taxon>Bacteria</taxon>
        <taxon>Pseudomonadati</taxon>
        <taxon>Pseudomonadota</taxon>
        <taxon>Alphaproteobacteria</taxon>
        <taxon>Rhodobacterales</taxon>
        <taxon>Paracoccaceae</taxon>
        <taxon>Meridianimarinicoccus</taxon>
    </lineage>
</organism>
<evidence type="ECO:0000256" key="3">
    <source>
        <dbReference type="ARBA" id="ARBA00012098"/>
    </source>
</evidence>
<accession>A0A4R6AWV7</accession>